<sequence>MSAYHQIFARPGHLAYVLVDDISAACGARLAPVAGGADYSVSVGHAAVEYERFHEYEDDLGIPFQSYESVITIRDFDRDMERQGLTAARIFQNLAVLGTYSMVLVFDLQRVLDSATARQG</sequence>
<dbReference type="Proteomes" id="UP000660265">
    <property type="component" value="Unassembled WGS sequence"/>
</dbReference>
<dbReference type="RefSeq" id="WP_189108930.1">
    <property type="nucleotide sequence ID" value="NZ_BMMV01000012.1"/>
</dbReference>
<reference evidence="2" key="1">
    <citation type="journal article" date="2019" name="Int. J. Syst. Evol. Microbiol.">
        <title>The Global Catalogue of Microorganisms (GCM) 10K type strain sequencing project: providing services to taxonomists for standard genome sequencing and annotation.</title>
        <authorList>
            <consortium name="The Broad Institute Genomics Platform"/>
            <consortium name="The Broad Institute Genome Sequencing Center for Infectious Disease"/>
            <person name="Wu L."/>
            <person name="Ma J."/>
        </authorList>
    </citation>
    <scope>NUCLEOTIDE SEQUENCE [LARGE SCALE GENOMIC DNA]</scope>
    <source>
        <strain evidence="2">CGMCC 4.7275</strain>
    </source>
</reference>
<accession>A0ABQ2EBD7</accession>
<organism evidence="1 2">
    <name type="scientific">Streptomyces camponoticapitis</name>
    <dbReference type="NCBI Taxonomy" id="1616125"/>
    <lineage>
        <taxon>Bacteria</taxon>
        <taxon>Bacillati</taxon>
        <taxon>Actinomycetota</taxon>
        <taxon>Actinomycetes</taxon>
        <taxon>Kitasatosporales</taxon>
        <taxon>Streptomycetaceae</taxon>
        <taxon>Streptomyces</taxon>
    </lineage>
</organism>
<proteinExistence type="predicted"/>
<dbReference type="EMBL" id="BMMV01000012">
    <property type="protein sequence ID" value="GGK04980.1"/>
    <property type="molecule type" value="Genomic_DNA"/>
</dbReference>
<name>A0ABQ2EBD7_9ACTN</name>
<evidence type="ECO:0000313" key="2">
    <source>
        <dbReference type="Proteomes" id="UP000660265"/>
    </source>
</evidence>
<protein>
    <submittedName>
        <fullName evidence="1">Uncharacterized protein</fullName>
    </submittedName>
</protein>
<keyword evidence="2" id="KW-1185">Reference proteome</keyword>
<comment type="caution">
    <text evidence="1">The sequence shown here is derived from an EMBL/GenBank/DDBJ whole genome shotgun (WGS) entry which is preliminary data.</text>
</comment>
<gene>
    <name evidence="1" type="ORF">GCM10011583_40860</name>
</gene>
<evidence type="ECO:0000313" key="1">
    <source>
        <dbReference type="EMBL" id="GGK04980.1"/>
    </source>
</evidence>